<dbReference type="Proteomes" id="UP001597349">
    <property type="component" value="Unassembled WGS sequence"/>
</dbReference>
<gene>
    <name evidence="2" type="ORF">ACFSQT_16640</name>
</gene>
<proteinExistence type="predicted"/>
<accession>A0ABW4WGV7</accession>
<keyword evidence="3" id="KW-1185">Reference proteome</keyword>
<feature type="region of interest" description="Disordered" evidence="1">
    <location>
        <begin position="1"/>
        <end position="32"/>
    </location>
</feature>
<dbReference type="RefSeq" id="WP_379020404.1">
    <property type="nucleotide sequence ID" value="NZ_JBHUGY010000026.1"/>
</dbReference>
<dbReference type="EMBL" id="JBHUGY010000026">
    <property type="protein sequence ID" value="MFD2054657.1"/>
    <property type="molecule type" value="Genomic_DNA"/>
</dbReference>
<protein>
    <submittedName>
        <fullName evidence="2">Uncharacterized protein</fullName>
    </submittedName>
</protein>
<organism evidence="2 3">
    <name type="scientific">Mesorhizobium calcicola</name>
    <dbReference type="NCBI Taxonomy" id="1300310"/>
    <lineage>
        <taxon>Bacteria</taxon>
        <taxon>Pseudomonadati</taxon>
        <taxon>Pseudomonadota</taxon>
        <taxon>Alphaproteobacteria</taxon>
        <taxon>Hyphomicrobiales</taxon>
        <taxon>Phyllobacteriaceae</taxon>
        <taxon>Mesorhizobium</taxon>
    </lineage>
</organism>
<reference evidence="3" key="1">
    <citation type="journal article" date="2019" name="Int. J. Syst. Evol. Microbiol.">
        <title>The Global Catalogue of Microorganisms (GCM) 10K type strain sequencing project: providing services to taxonomists for standard genome sequencing and annotation.</title>
        <authorList>
            <consortium name="The Broad Institute Genomics Platform"/>
            <consortium name="The Broad Institute Genome Sequencing Center for Infectious Disease"/>
            <person name="Wu L."/>
            <person name="Ma J."/>
        </authorList>
    </citation>
    <scope>NUCLEOTIDE SEQUENCE [LARGE SCALE GENOMIC DNA]</scope>
    <source>
        <strain evidence="3">CGMCC 1.16226</strain>
    </source>
</reference>
<evidence type="ECO:0000256" key="1">
    <source>
        <dbReference type="SAM" id="MobiDB-lite"/>
    </source>
</evidence>
<evidence type="ECO:0000313" key="3">
    <source>
        <dbReference type="Proteomes" id="UP001597349"/>
    </source>
</evidence>
<name>A0ABW4WGV7_9HYPH</name>
<sequence length="176" mass="19386">MADIPRRKCPKYIDAQNRPKPIPVRNDSPAQIPNTRAQNSIILATTQLYDRPDRQRSRNLLRAWRCSHRGPACAWTHKIGPQATFRPPKCDVVDRGQEACGGRSNGVLSVASECGVGLANGANFRAAIVAKTLAWLSFLPILPSRYGRVIISRLTKIMERPMDIAGTEQGPSDLCA</sequence>
<comment type="caution">
    <text evidence="2">The sequence shown here is derived from an EMBL/GenBank/DDBJ whole genome shotgun (WGS) entry which is preliminary data.</text>
</comment>
<evidence type="ECO:0000313" key="2">
    <source>
        <dbReference type="EMBL" id="MFD2054657.1"/>
    </source>
</evidence>